<dbReference type="PANTHER" id="PTHR19854:SF1">
    <property type="entry name" value="GUANINE NUCLEOTIDE-BINDING PROTEIN SUBUNIT BETA-LIKE PROTEIN 1"/>
    <property type="match status" value="1"/>
</dbReference>
<evidence type="ECO:0000256" key="2">
    <source>
        <dbReference type="ARBA" id="ARBA00022737"/>
    </source>
</evidence>
<reference evidence="4 5" key="1">
    <citation type="submission" date="2019-04" db="EMBL/GenBank/DDBJ databases">
        <title>Chromosome genome assembly for Takifugu flavidus.</title>
        <authorList>
            <person name="Xiao S."/>
        </authorList>
    </citation>
    <scope>NUCLEOTIDE SEQUENCE [LARGE SCALE GENOMIC DNA]</scope>
    <source>
        <strain evidence="4">HTHZ2018</strain>
        <tissue evidence="4">Muscle</tissue>
    </source>
</reference>
<gene>
    <name evidence="4" type="ORF">D4764_05G0008390</name>
</gene>
<dbReference type="PROSITE" id="PS50082">
    <property type="entry name" value="WD_REPEATS_2"/>
    <property type="match status" value="2"/>
</dbReference>
<dbReference type="EMBL" id="RHFK02000018">
    <property type="protein sequence ID" value="TWW60749.1"/>
    <property type="molecule type" value="Genomic_DNA"/>
</dbReference>
<keyword evidence="1 3" id="KW-0853">WD repeat</keyword>
<dbReference type="InterPro" id="IPR015943">
    <property type="entry name" value="WD40/YVTN_repeat-like_dom_sf"/>
</dbReference>
<keyword evidence="5" id="KW-1185">Reference proteome</keyword>
<dbReference type="SMART" id="SM00320">
    <property type="entry name" value="WD40"/>
    <property type="match status" value="6"/>
</dbReference>
<dbReference type="AlphaFoldDB" id="A0A5C6N195"/>
<dbReference type="InterPro" id="IPR001680">
    <property type="entry name" value="WD40_rpt"/>
</dbReference>
<proteinExistence type="predicted"/>
<evidence type="ECO:0000256" key="3">
    <source>
        <dbReference type="PROSITE-ProRule" id="PRU00221"/>
    </source>
</evidence>
<dbReference type="SUPFAM" id="SSF50978">
    <property type="entry name" value="WD40 repeat-like"/>
    <property type="match status" value="1"/>
</dbReference>
<keyword evidence="2" id="KW-0677">Repeat</keyword>
<dbReference type="PROSITE" id="PS50294">
    <property type="entry name" value="WD_REPEATS_REGION"/>
    <property type="match status" value="1"/>
</dbReference>
<accession>A0A5C6N195</accession>
<dbReference type="InterPro" id="IPR036322">
    <property type="entry name" value="WD40_repeat_dom_sf"/>
</dbReference>
<feature type="repeat" description="WD" evidence="3">
    <location>
        <begin position="379"/>
        <end position="424"/>
    </location>
</feature>
<dbReference type="Proteomes" id="UP000324091">
    <property type="component" value="Chromosome 5"/>
</dbReference>
<evidence type="ECO:0000313" key="4">
    <source>
        <dbReference type="EMBL" id="TWW60749.1"/>
    </source>
</evidence>
<evidence type="ECO:0000313" key="5">
    <source>
        <dbReference type="Proteomes" id="UP000324091"/>
    </source>
</evidence>
<organism evidence="4 5">
    <name type="scientific">Takifugu flavidus</name>
    <name type="common">sansaifugu</name>
    <dbReference type="NCBI Taxonomy" id="433684"/>
    <lineage>
        <taxon>Eukaryota</taxon>
        <taxon>Metazoa</taxon>
        <taxon>Chordata</taxon>
        <taxon>Craniata</taxon>
        <taxon>Vertebrata</taxon>
        <taxon>Euteleostomi</taxon>
        <taxon>Actinopterygii</taxon>
        <taxon>Neopterygii</taxon>
        <taxon>Teleostei</taxon>
        <taxon>Neoteleostei</taxon>
        <taxon>Acanthomorphata</taxon>
        <taxon>Eupercaria</taxon>
        <taxon>Tetraodontiformes</taxon>
        <taxon>Tetradontoidea</taxon>
        <taxon>Tetraodontidae</taxon>
        <taxon>Takifugu</taxon>
    </lineage>
</organism>
<dbReference type="PANTHER" id="PTHR19854">
    <property type="entry name" value="TRANSDUCIN BETA-LIKE 3"/>
    <property type="match status" value="1"/>
</dbReference>
<comment type="caution">
    <text evidence="4">The sequence shown here is derived from an EMBL/GenBank/DDBJ whole genome shotgun (WGS) entry which is preliminary data.</text>
</comment>
<evidence type="ECO:0000256" key="1">
    <source>
        <dbReference type="ARBA" id="ARBA00022574"/>
    </source>
</evidence>
<dbReference type="Pfam" id="PF00400">
    <property type="entry name" value="WD40"/>
    <property type="match status" value="2"/>
</dbReference>
<dbReference type="Gene3D" id="2.130.10.10">
    <property type="entry name" value="YVTN repeat-like/Quinoprotein amine dehydrogenase"/>
    <property type="match status" value="2"/>
</dbReference>
<name>A0A5C6N195_9TELE</name>
<protein>
    <submittedName>
        <fullName evidence="4">Guanine nucleotide-binding protein subunit beta-like protein 1</fullName>
    </submittedName>
</protein>
<sequence length="424" mass="46357">MVKSWEIADKIDRASSASIFFSCLFLPALMASSGSTAYDLRMSRSPPSPVYTLRGAGAPLNTLHFSCTDVNYPLLFSGSGKGEIHMWNLNTRRAQKILEGHSGNSVIWVSTLQTASALISQGRDMQVCLWDLTEGRSDVVDSVWTGSVGFCQCCTLEMNPGNYLLAFAGEQTEEIKIMELPSKTLVCTLVPDAKLGMVMCIQLFQTDATSGPLLLAGYEDGSLLLWDVTQRSTVSSAKAHPEPVMCLTFDTERLRGISGSSEKKLASWALDRQQNLQVSSRNVSGVAVLSALLRARSSNNVTGLQAPQSSPACRKSTFAPQECPPQQALQILLQDCVTLVNPGVSQLCLRGDHKLLASAGWDHRVRIFGWKKLQPLAVLKYHTDMVQSVAFSDHQDPRQRLLAAGSKDQRISLWSVFSEEPKTA</sequence>
<feature type="repeat" description="WD" evidence="3">
    <location>
        <begin position="210"/>
        <end position="236"/>
    </location>
</feature>